<evidence type="ECO:0000313" key="2">
    <source>
        <dbReference type="Proteomes" id="UP000235023"/>
    </source>
</evidence>
<keyword evidence="2" id="KW-1185">Reference proteome</keyword>
<name>A0A2J5HVG1_9EURO</name>
<organism evidence="1 2">
    <name type="scientific">Aspergillus taichungensis</name>
    <dbReference type="NCBI Taxonomy" id="482145"/>
    <lineage>
        <taxon>Eukaryota</taxon>
        <taxon>Fungi</taxon>
        <taxon>Dikarya</taxon>
        <taxon>Ascomycota</taxon>
        <taxon>Pezizomycotina</taxon>
        <taxon>Eurotiomycetes</taxon>
        <taxon>Eurotiomycetidae</taxon>
        <taxon>Eurotiales</taxon>
        <taxon>Aspergillaceae</taxon>
        <taxon>Aspergillus</taxon>
        <taxon>Aspergillus subgen. Circumdati</taxon>
    </lineage>
</organism>
<accession>A0A2J5HVG1</accession>
<dbReference type="EMBL" id="KZ559537">
    <property type="protein sequence ID" value="PLN81397.1"/>
    <property type="molecule type" value="Genomic_DNA"/>
</dbReference>
<protein>
    <submittedName>
        <fullName evidence="1">Uncharacterized protein</fullName>
    </submittedName>
</protein>
<sequence length="369" mass="41098">MPTGGAINTRDVQNLVNGDVKGDQTGGDKVAGDKFTGNKVTIEVHNTIYDAAAINQLCLTGSDEETSEDLERICQLVSDIILEGLQKKVAVHQRPAVLEARELRHALERFHTLCYTGTLDTSKSVCEMRFSDLLPLTVTPSPGDPQAALRYNTLMRNIRRQKGGVIADPFLGSRLVQRWVVDTRSSLGCIQGSFTTRHVLRDFAAGIINLLVKEGIPAVWVLPSNTSDSKRYGSMDIVKQLVSQILHQNPAMLNERCASLNAARSREASSLNDWFDILGSVLVGVKRIYIIVDLEGLGGNVYDHKWSDRFIRLFDELQRRRIPTVVKTILLNCRKSAFTGLRDGYDVSIDISSARVMERLQTRCKRSSR</sequence>
<dbReference type="OrthoDB" id="61900at2759"/>
<gene>
    <name evidence="1" type="ORF">BDW42DRAFT_168991</name>
</gene>
<reference evidence="2" key="1">
    <citation type="submission" date="2017-12" db="EMBL/GenBank/DDBJ databases">
        <authorList>
            <consortium name="DOE Joint Genome Institute"/>
            <person name="Mondo S.J."/>
            <person name="Kjaerbolling I."/>
            <person name="Vesth T.C."/>
            <person name="Frisvad J.C."/>
            <person name="Nybo J.L."/>
            <person name="Theobald S."/>
            <person name="Kuo A."/>
            <person name="Bowyer P."/>
            <person name="Matsuda Y."/>
            <person name="Lyhne E.K."/>
            <person name="Kogle M.E."/>
            <person name="Clum A."/>
            <person name="Lipzen A."/>
            <person name="Salamov A."/>
            <person name="Ngan C.Y."/>
            <person name="Daum C."/>
            <person name="Chiniquy J."/>
            <person name="Barry K."/>
            <person name="LaButti K."/>
            <person name="Haridas S."/>
            <person name="Simmons B.A."/>
            <person name="Magnuson J.K."/>
            <person name="Mortensen U.H."/>
            <person name="Larsen T.O."/>
            <person name="Grigoriev I.V."/>
            <person name="Baker S.E."/>
            <person name="Andersen M.R."/>
            <person name="Nordberg H.P."/>
            <person name="Cantor M.N."/>
            <person name="Hua S.X."/>
        </authorList>
    </citation>
    <scope>NUCLEOTIDE SEQUENCE [LARGE SCALE GENOMIC DNA]</scope>
    <source>
        <strain evidence="2">IBT 19404</strain>
    </source>
</reference>
<evidence type="ECO:0000313" key="1">
    <source>
        <dbReference type="EMBL" id="PLN81397.1"/>
    </source>
</evidence>
<dbReference type="Proteomes" id="UP000235023">
    <property type="component" value="Unassembled WGS sequence"/>
</dbReference>
<dbReference type="AlphaFoldDB" id="A0A2J5HVG1"/>
<proteinExistence type="predicted"/>